<reference evidence="1" key="1">
    <citation type="journal article" date="2013" name="Nature">
        <title>Draft genome of the wheat A-genome progenitor Triticum urartu.</title>
        <authorList>
            <person name="Ling H.Q."/>
            <person name="Zhao S."/>
            <person name="Liu D."/>
            <person name="Wang J."/>
            <person name="Sun H."/>
            <person name="Zhang C."/>
            <person name="Fan H."/>
            <person name="Li D."/>
            <person name="Dong L."/>
            <person name="Tao Y."/>
            <person name="Gao C."/>
            <person name="Wu H."/>
            <person name="Li Y."/>
            <person name="Cui Y."/>
            <person name="Guo X."/>
            <person name="Zheng S."/>
            <person name="Wang B."/>
            <person name="Yu K."/>
            <person name="Liang Q."/>
            <person name="Yang W."/>
            <person name="Lou X."/>
            <person name="Chen J."/>
            <person name="Feng M."/>
            <person name="Jian J."/>
            <person name="Zhang X."/>
            <person name="Luo G."/>
            <person name="Jiang Y."/>
            <person name="Liu J."/>
            <person name="Wang Z."/>
            <person name="Sha Y."/>
            <person name="Zhang B."/>
            <person name="Wu H."/>
            <person name="Tang D."/>
            <person name="Shen Q."/>
            <person name="Xue P."/>
            <person name="Zou S."/>
            <person name="Wang X."/>
            <person name="Liu X."/>
            <person name="Wang F."/>
            <person name="Yang Y."/>
            <person name="An X."/>
            <person name="Dong Z."/>
            <person name="Zhang K."/>
            <person name="Zhang X."/>
            <person name="Luo M.C."/>
            <person name="Dvorak J."/>
            <person name="Tong Y."/>
            <person name="Wang J."/>
            <person name="Yang H."/>
            <person name="Li Z."/>
            <person name="Wang D."/>
            <person name="Zhang A."/>
            <person name="Wang J."/>
        </authorList>
    </citation>
    <scope>NUCLEOTIDE SEQUENCE</scope>
</reference>
<dbReference type="EMBL" id="KD228927">
    <property type="protein sequence ID" value="EMS50657.1"/>
    <property type="molecule type" value="Genomic_DNA"/>
</dbReference>
<name>M7YT37_TRIUA</name>
<gene>
    <name evidence="1" type="ORF">TRIUR3_31134</name>
</gene>
<sequence>MALRAAATRHAGPPLRRGGRRRRGSGEVPAEQERFMGGGAGEVHRRCPCHRTAILAALDGGQNGKHFLVAKASNPTQVEAKEVRLSDLAPMMLDDTDVETLKKGGLFKIKGADSFQVDVEIDFELTSIDIAVPFDPS</sequence>
<protein>
    <submittedName>
        <fullName evidence="1">Uncharacterized protein</fullName>
    </submittedName>
</protein>
<proteinExistence type="predicted"/>
<dbReference type="AlphaFoldDB" id="M7YT37"/>
<accession>M7YT37</accession>
<organism evidence="1">
    <name type="scientific">Triticum urartu</name>
    <name type="common">Red wild einkorn</name>
    <name type="synonym">Crithodium urartu</name>
    <dbReference type="NCBI Taxonomy" id="4572"/>
    <lineage>
        <taxon>Eukaryota</taxon>
        <taxon>Viridiplantae</taxon>
        <taxon>Streptophyta</taxon>
        <taxon>Embryophyta</taxon>
        <taxon>Tracheophyta</taxon>
        <taxon>Spermatophyta</taxon>
        <taxon>Magnoliopsida</taxon>
        <taxon>Liliopsida</taxon>
        <taxon>Poales</taxon>
        <taxon>Poaceae</taxon>
        <taxon>BOP clade</taxon>
        <taxon>Pooideae</taxon>
        <taxon>Triticodae</taxon>
        <taxon>Triticeae</taxon>
        <taxon>Triticinae</taxon>
        <taxon>Triticum</taxon>
    </lineage>
</organism>
<evidence type="ECO:0000313" key="1">
    <source>
        <dbReference type="EMBL" id="EMS50657.1"/>
    </source>
</evidence>
<dbReference type="STRING" id="4572.M7YT37"/>